<evidence type="ECO:0000256" key="8">
    <source>
        <dbReference type="ARBA" id="ARBA00023170"/>
    </source>
</evidence>
<evidence type="ECO:0000256" key="2">
    <source>
        <dbReference type="ARBA" id="ARBA00010663"/>
    </source>
</evidence>
<dbReference type="AlphaFoldDB" id="A0ABD0YKA3"/>
<dbReference type="PROSITE" id="PS00237">
    <property type="entry name" value="G_PROTEIN_RECEP_F1_1"/>
    <property type="match status" value="1"/>
</dbReference>
<keyword evidence="8 10" id="KW-0675">Receptor</keyword>
<dbReference type="Pfam" id="PF00001">
    <property type="entry name" value="7tm_1"/>
    <property type="match status" value="1"/>
</dbReference>
<comment type="subcellular location">
    <subcellularLocation>
        <location evidence="1">Cell membrane</location>
        <topology evidence="1">Multi-pass membrane protein</topology>
    </subcellularLocation>
</comment>
<dbReference type="GO" id="GO:0004930">
    <property type="term" value="F:G protein-coupled receptor activity"/>
    <property type="evidence" value="ECO:0007669"/>
    <property type="project" value="UniProtKB-KW"/>
</dbReference>
<feature type="transmembrane region" description="Helical" evidence="11">
    <location>
        <begin position="100"/>
        <end position="121"/>
    </location>
</feature>
<comment type="caution">
    <text evidence="13">The sequence shown here is derived from an EMBL/GenBank/DDBJ whole genome shotgun (WGS) entry which is preliminary data.</text>
</comment>
<name>A0ABD0YKA3_9HEMI</name>
<dbReference type="Proteomes" id="UP001558652">
    <property type="component" value="Unassembled WGS sequence"/>
</dbReference>
<feature type="transmembrane region" description="Helical" evidence="11">
    <location>
        <begin position="142"/>
        <end position="160"/>
    </location>
</feature>
<feature type="transmembrane region" description="Helical" evidence="11">
    <location>
        <begin position="60"/>
        <end position="80"/>
    </location>
</feature>
<keyword evidence="6 10" id="KW-0297">G-protein coupled receptor</keyword>
<evidence type="ECO:0000256" key="11">
    <source>
        <dbReference type="SAM" id="Phobius"/>
    </source>
</evidence>
<sequence>METNDTVNGSTAGGGLSAPEFNGNAVAVIAVYSVLFVISAVGNLTVFTTLIRGRHRKSRITLMITHLAVADLFVTFFMIPLEISWRLTTQWLAGNAACKFFLFLRAFGLYLSSNVLVCVSVDRYFAVLHPLRVTDARRRGKMMLALAWIFSLLCALPQVSPPLL</sequence>
<keyword evidence="3" id="KW-1003">Cell membrane</keyword>
<feature type="domain" description="G-protein coupled receptors family 1 profile" evidence="12">
    <location>
        <begin position="42"/>
        <end position="164"/>
    </location>
</feature>
<dbReference type="PANTHER" id="PTHR24230:SF163">
    <property type="entry name" value="CORAZONIN RECEPTOR, ISOFORM B"/>
    <property type="match status" value="1"/>
</dbReference>
<protein>
    <recommendedName>
        <fullName evidence="12">G-protein coupled receptors family 1 profile domain-containing protein</fullName>
    </recommendedName>
</protein>
<evidence type="ECO:0000256" key="6">
    <source>
        <dbReference type="ARBA" id="ARBA00023040"/>
    </source>
</evidence>
<evidence type="ECO:0000256" key="7">
    <source>
        <dbReference type="ARBA" id="ARBA00023136"/>
    </source>
</evidence>
<keyword evidence="4 10" id="KW-0812">Transmembrane</keyword>
<feature type="transmembrane region" description="Helical" evidence="11">
    <location>
        <begin position="25"/>
        <end position="48"/>
    </location>
</feature>
<dbReference type="SUPFAM" id="SSF81321">
    <property type="entry name" value="Family A G protein-coupled receptor-like"/>
    <property type="match status" value="1"/>
</dbReference>
<evidence type="ECO:0000256" key="4">
    <source>
        <dbReference type="ARBA" id="ARBA00022692"/>
    </source>
</evidence>
<evidence type="ECO:0000313" key="14">
    <source>
        <dbReference type="Proteomes" id="UP001558652"/>
    </source>
</evidence>
<gene>
    <name evidence="13" type="ORF">AAG570_003874</name>
</gene>
<keyword evidence="9 10" id="KW-0807">Transducer</keyword>
<evidence type="ECO:0000256" key="10">
    <source>
        <dbReference type="RuleBase" id="RU000688"/>
    </source>
</evidence>
<proteinExistence type="inferred from homology"/>
<reference evidence="13 14" key="1">
    <citation type="submission" date="2024-07" db="EMBL/GenBank/DDBJ databases">
        <title>Chromosome-level genome assembly of the water stick insect Ranatra chinensis (Heteroptera: Nepidae).</title>
        <authorList>
            <person name="Liu X."/>
        </authorList>
    </citation>
    <scope>NUCLEOTIDE SEQUENCE [LARGE SCALE GENOMIC DNA]</scope>
    <source>
        <strain evidence="13">Cailab_2021Rc</strain>
        <tissue evidence="13">Muscle</tissue>
    </source>
</reference>
<keyword evidence="7 11" id="KW-0472">Membrane</keyword>
<dbReference type="PANTHER" id="PTHR24230">
    <property type="entry name" value="G-PROTEIN COUPLED RECEPTOR"/>
    <property type="match status" value="1"/>
</dbReference>
<dbReference type="InterPro" id="IPR000276">
    <property type="entry name" value="GPCR_Rhodpsn"/>
</dbReference>
<keyword evidence="14" id="KW-1185">Reference proteome</keyword>
<evidence type="ECO:0000256" key="5">
    <source>
        <dbReference type="ARBA" id="ARBA00022989"/>
    </source>
</evidence>
<dbReference type="InterPro" id="IPR017452">
    <property type="entry name" value="GPCR_Rhodpsn_7TM"/>
</dbReference>
<dbReference type="EMBL" id="JBFDAA010000015">
    <property type="protein sequence ID" value="KAL1117559.1"/>
    <property type="molecule type" value="Genomic_DNA"/>
</dbReference>
<comment type="similarity">
    <text evidence="2 10">Belongs to the G-protein coupled receptor 1 family.</text>
</comment>
<dbReference type="GO" id="GO:0005886">
    <property type="term" value="C:plasma membrane"/>
    <property type="evidence" value="ECO:0007669"/>
    <property type="project" value="UniProtKB-SubCell"/>
</dbReference>
<evidence type="ECO:0000256" key="9">
    <source>
        <dbReference type="ARBA" id="ARBA00023224"/>
    </source>
</evidence>
<keyword evidence="5 11" id="KW-1133">Transmembrane helix</keyword>
<evidence type="ECO:0000256" key="3">
    <source>
        <dbReference type="ARBA" id="ARBA00022475"/>
    </source>
</evidence>
<accession>A0ABD0YKA3</accession>
<evidence type="ECO:0000256" key="1">
    <source>
        <dbReference type="ARBA" id="ARBA00004651"/>
    </source>
</evidence>
<dbReference type="PRINTS" id="PR00237">
    <property type="entry name" value="GPCRRHODOPSN"/>
</dbReference>
<evidence type="ECO:0000313" key="13">
    <source>
        <dbReference type="EMBL" id="KAL1117559.1"/>
    </source>
</evidence>
<dbReference type="Gene3D" id="1.20.1070.10">
    <property type="entry name" value="Rhodopsin 7-helix transmembrane proteins"/>
    <property type="match status" value="1"/>
</dbReference>
<organism evidence="13 14">
    <name type="scientific">Ranatra chinensis</name>
    <dbReference type="NCBI Taxonomy" id="642074"/>
    <lineage>
        <taxon>Eukaryota</taxon>
        <taxon>Metazoa</taxon>
        <taxon>Ecdysozoa</taxon>
        <taxon>Arthropoda</taxon>
        <taxon>Hexapoda</taxon>
        <taxon>Insecta</taxon>
        <taxon>Pterygota</taxon>
        <taxon>Neoptera</taxon>
        <taxon>Paraneoptera</taxon>
        <taxon>Hemiptera</taxon>
        <taxon>Heteroptera</taxon>
        <taxon>Panheteroptera</taxon>
        <taxon>Nepomorpha</taxon>
        <taxon>Nepidae</taxon>
        <taxon>Ranatrinae</taxon>
        <taxon>Ranatra</taxon>
    </lineage>
</organism>
<dbReference type="PROSITE" id="PS50262">
    <property type="entry name" value="G_PROTEIN_RECEP_F1_2"/>
    <property type="match status" value="1"/>
</dbReference>
<evidence type="ECO:0000259" key="12">
    <source>
        <dbReference type="PROSITE" id="PS50262"/>
    </source>
</evidence>